<dbReference type="Proteomes" id="UP000315750">
    <property type="component" value="Chromosome"/>
</dbReference>
<accession>A0A518AIZ3</accession>
<dbReference type="PANTHER" id="PTHR21028">
    <property type="entry name" value="SI:CH211-156B7.4"/>
    <property type="match status" value="1"/>
</dbReference>
<evidence type="ECO:0000259" key="1">
    <source>
        <dbReference type="PROSITE" id="PS51707"/>
    </source>
</evidence>
<dbReference type="PROSITE" id="PS51707">
    <property type="entry name" value="CYTH"/>
    <property type="match status" value="1"/>
</dbReference>
<dbReference type="PANTHER" id="PTHR21028:SF2">
    <property type="entry name" value="CYTH DOMAIN-CONTAINING PROTEIN"/>
    <property type="match status" value="1"/>
</dbReference>
<proteinExistence type="predicted"/>
<dbReference type="AlphaFoldDB" id="A0A518AIZ3"/>
<dbReference type="NCBIfam" id="TIGR00318">
    <property type="entry name" value="cyaB"/>
    <property type="match status" value="1"/>
</dbReference>
<dbReference type="KEGG" id="amuc:Pan181_08800"/>
<evidence type="ECO:0000313" key="2">
    <source>
        <dbReference type="EMBL" id="QDU54697.1"/>
    </source>
</evidence>
<dbReference type="EMBL" id="CP036278">
    <property type="protein sequence ID" value="QDU54697.1"/>
    <property type="molecule type" value="Genomic_DNA"/>
</dbReference>
<dbReference type="InterPro" id="IPR008173">
    <property type="entry name" value="Adenylyl_cyclase_CyaB"/>
</dbReference>
<keyword evidence="3" id="KW-1185">Reference proteome</keyword>
<dbReference type="Gene3D" id="2.40.320.10">
    <property type="entry name" value="Hypothetical Protein Pfu-838710-001"/>
    <property type="match status" value="1"/>
</dbReference>
<protein>
    <submittedName>
        <fullName evidence="2">CYTH domain protein</fullName>
    </submittedName>
</protein>
<dbReference type="OrthoDB" id="269802at2"/>
<name>A0A518AIZ3_9BACT</name>
<dbReference type="InterPro" id="IPR023577">
    <property type="entry name" value="CYTH_domain"/>
</dbReference>
<reference evidence="2 3" key="1">
    <citation type="submission" date="2019-02" db="EMBL/GenBank/DDBJ databases">
        <title>Deep-cultivation of Planctomycetes and their phenomic and genomic characterization uncovers novel biology.</title>
        <authorList>
            <person name="Wiegand S."/>
            <person name="Jogler M."/>
            <person name="Boedeker C."/>
            <person name="Pinto D."/>
            <person name="Vollmers J."/>
            <person name="Rivas-Marin E."/>
            <person name="Kohn T."/>
            <person name="Peeters S.H."/>
            <person name="Heuer A."/>
            <person name="Rast P."/>
            <person name="Oberbeckmann S."/>
            <person name="Bunk B."/>
            <person name="Jeske O."/>
            <person name="Meyerdierks A."/>
            <person name="Storesund J.E."/>
            <person name="Kallscheuer N."/>
            <person name="Luecker S."/>
            <person name="Lage O.M."/>
            <person name="Pohl T."/>
            <person name="Merkel B.J."/>
            <person name="Hornburger P."/>
            <person name="Mueller R.-W."/>
            <person name="Bruemmer F."/>
            <person name="Labrenz M."/>
            <person name="Spormann A.M."/>
            <person name="Op den Camp H."/>
            <person name="Overmann J."/>
            <person name="Amann R."/>
            <person name="Jetten M.S.M."/>
            <person name="Mascher T."/>
            <person name="Medema M.H."/>
            <person name="Devos D.P."/>
            <person name="Kaster A.-K."/>
            <person name="Ovreas L."/>
            <person name="Rohde M."/>
            <person name="Galperin M.Y."/>
            <person name="Jogler C."/>
        </authorList>
    </citation>
    <scope>NUCLEOTIDE SEQUENCE [LARGE SCALE GENOMIC DNA]</scope>
    <source>
        <strain evidence="2 3">Pan181</strain>
    </source>
</reference>
<dbReference type="SUPFAM" id="SSF55154">
    <property type="entry name" value="CYTH-like phosphatases"/>
    <property type="match status" value="1"/>
</dbReference>
<gene>
    <name evidence="2" type="ORF">Pan181_08800</name>
</gene>
<dbReference type="RefSeq" id="WP_145245638.1">
    <property type="nucleotide sequence ID" value="NZ_CP036278.1"/>
</dbReference>
<dbReference type="CDD" id="cd07890">
    <property type="entry name" value="CYTH-like_AC_IV-like"/>
    <property type="match status" value="1"/>
</dbReference>
<evidence type="ECO:0000313" key="3">
    <source>
        <dbReference type="Proteomes" id="UP000315750"/>
    </source>
</evidence>
<dbReference type="SMART" id="SM01118">
    <property type="entry name" value="CYTH"/>
    <property type="match status" value="1"/>
</dbReference>
<organism evidence="2 3">
    <name type="scientific">Aeoliella mucimassa</name>
    <dbReference type="NCBI Taxonomy" id="2527972"/>
    <lineage>
        <taxon>Bacteria</taxon>
        <taxon>Pseudomonadati</taxon>
        <taxon>Planctomycetota</taxon>
        <taxon>Planctomycetia</taxon>
        <taxon>Pirellulales</taxon>
        <taxon>Lacipirellulaceae</taxon>
        <taxon>Aeoliella</taxon>
    </lineage>
</organism>
<sequence>MQLEIEQKFAIADPVAVVERVVQLGGQELSPVEQRDTYYNHPSRDFRTTDEALRIRRTNENTVVTYKGPKLDTQVKTRPEIEIPLAQAESWPPLLEILGFREVATVSKRRRRFALAREGFDIEVAVDEVTNVGNYAEVEIVADETQVSDARQVVQTLASELQLQDVEPRSYLSMLLAKQVD</sequence>
<dbReference type="Pfam" id="PF01928">
    <property type="entry name" value="CYTH"/>
    <property type="match status" value="1"/>
</dbReference>
<dbReference type="InterPro" id="IPR033469">
    <property type="entry name" value="CYTH-like_dom_sf"/>
</dbReference>
<feature type="domain" description="CYTH" evidence="1">
    <location>
        <begin position="2"/>
        <end position="177"/>
    </location>
</feature>